<dbReference type="InterPro" id="IPR018704">
    <property type="entry name" value="SecYEG/CpoB_TPR"/>
</dbReference>
<organism evidence="3 4">
    <name type="scientific">Sphingomonas naphthae</name>
    <dbReference type="NCBI Taxonomy" id="1813468"/>
    <lineage>
        <taxon>Bacteria</taxon>
        <taxon>Pseudomonadati</taxon>
        <taxon>Pseudomonadota</taxon>
        <taxon>Alphaproteobacteria</taxon>
        <taxon>Sphingomonadales</taxon>
        <taxon>Sphingomonadaceae</taxon>
        <taxon>Sphingomonas</taxon>
    </lineage>
</organism>
<protein>
    <submittedName>
        <fullName evidence="3">Tetratricopeptide repeat protein</fullName>
    </submittedName>
</protein>
<dbReference type="RefSeq" id="WP_273686803.1">
    <property type="nucleotide sequence ID" value="NZ_CP117411.1"/>
</dbReference>
<evidence type="ECO:0000313" key="3">
    <source>
        <dbReference type="EMBL" id="WCT72830.1"/>
    </source>
</evidence>
<dbReference type="Pfam" id="PF09976">
    <property type="entry name" value="TPR_21"/>
    <property type="match status" value="1"/>
</dbReference>
<feature type="transmembrane region" description="Helical" evidence="1">
    <location>
        <begin position="34"/>
        <end position="52"/>
    </location>
</feature>
<evidence type="ECO:0000259" key="2">
    <source>
        <dbReference type="Pfam" id="PF09976"/>
    </source>
</evidence>
<reference evidence="3 4" key="1">
    <citation type="submission" date="2023-02" db="EMBL/GenBank/DDBJ databases">
        <title>Genome sequence of Sphingomonas naphthae.</title>
        <authorList>
            <person name="Kim S."/>
            <person name="Heo J."/>
            <person name="Kwon S.-W."/>
        </authorList>
    </citation>
    <scope>NUCLEOTIDE SEQUENCE [LARGE SCALE GENOMIC DNA]</scope>
    <source>
        <strain evidence="3 4">KACC 18716</strain>
    </source>
</reference>
<feature type="domain" description="Ancillary SecYEG translocon subunit/Cell division coordinator CpoB TPR" evidence="2">
    <location>
        <begin position="28"/>
        <end position="162"/>
    </location>
</feature>
<keyword evidence="1" id="KW-0812">Transmembrane</keyword>
<accession>A0ABY7TI20</accession>
<sequence length="245" mass="25829">MALTPQSSEAFVREVDDELRRDQMANLWQRHGRTLIAAVVLFLAVVAGAIWWKSHRSAEAGESAEALSVALQDLSTLSATPEAQKAAKEAEAKKKFAALADASPAYSAAAAVAQAALLSQEGKDKEAAIAFRKVAADGKAPQPYRDIATIRAAALDFDRTPPADIIALVKPLAVPGGAWFGSAAEITALAQIKANQTKPAIATIRAIQKDATVPQSIRDRTARLAQSIDPDFVATPATVTLTPKP</sequence>
<dbReference type="EMBL" id="CP117411">
    <property type="protein sequence ID" value="WCT72830.1"/>
    <property type="molecule type" value="Genomic_DNA"/>
</dbReference>
<evidence type="ECO:0000313" key="4">
    <source>
        <dbReference type="Proteomes" id="UP001220395"/>
    </source>
</evidence>
<keyword evidence="4" id="KW-1185">Reference proteome</keyword>
<dbReference type="Proteomes" id="UP001220395">
    <property type="component" value="Chromosome"/>
</dbReference>
<keyword evidence="1" id="KW-0472">Membrane</keyword>
<keyword evidence="1" id="KW-1133">Transmembrane helix</keyword>
<gene>
    <name evidence="3" type="ORF">PQ455_14465</name>
</gene>
<proteinExistence type="predicted"/>
<name>A0ABY7TI20_9SPHN</name>
<evidence type="ECO:0000256" key="1">
    <source>
        <dbReference type="SAM" id="Phobius"/>
    </source>
</evidence>